<dbReference type="Proteomes" id="UP000799438">
    <property type="component" value="Unassembled WGS sequence"/>
</dbReference>
<gene>
    <name evidence="7" type="ORF">K452DRAFT_85757</name>
</gene>
<dbReference type="PANTHER" id="PTHR15549">
    <property type="entry name" value="PAIRED IMMUNOGLOBULIN-LIKE TYPE 2 RECEPTOR"/>
    <property type="match status" value="1"/>
</dbReference>
<reference evidence="7" key="1">
    <citation type="journal article" date="2020" name="Stud. Mycol.">
        <title>101 Dothideomycetes genomes: a test case for predicting lifestyles and emergence of pathogens.</title>
        <authorList>
            <person name="Haridas S."/>
            <person name="Albert R."/>
            <person name="Binder M."/>
            <person name="Bloem J."/>
            <person name="Labutti K."/>
            <person name="Salamov A."/>
            <person name="Andreopoulos B."/>
            <person name="Baker S."/>
            <person name="Barry K."/>
            <person name="Bills G."/>
            <person name="Bluhm B."/>
            <person name="Cannon C."/>
            <person name="Castanera R."/>
            <person name="Culley D."/>
            <person name="Daum C."/>
            <person name="Ezra D."/>
            <person name="Gonzalez J."/>
            <person name="Henrissat B."/>
            <person name="Kuo A."/>
            <person name="Liang C."/>
            <person name="Lipzen A."/>
            <person name="Lutzoni F."/>
            <person name="Magnuson J."/>
            <person name="Mondo S."/>
            <person name="Nolan M."/>
            <person name="Ohm R."/>
            <person name="Pangilinan J."/>
            <person name="Park H.-J."/>
            <person name="Ramirez L."/>
            <person name="Alfaro M."/>
            <person name="Sun H."/>
            <person name="Tritt A."/>
            <person name="Yoshinaga Y."/>
            <person name="Zwiers L.-H."/>
            <person name="Turgeon B."/>
            <person name="Goodwin S."/>
            <person name="Spatafora J."/>
            <person name="Crous P."/>
            <person name="Grigoriev I."/>
        </authorList>
    </citation>
    <scope>NUCLEOTIDE SEQUENCE</scope>
    <source>
        <strain evidence="7">CBS 121167</strain>
    </source>
</reference>
<feature type="region of interest" description="Disordered" evidence="5">
    <location>
        <begin position="179"/>
        <end position="358"/>
    </location>
</feature>
<accession>A0A6A6B634</accession>
<evidence type="ECO:0000256" key="4">
    <source>
        <dbReference type="ARBA" id="ARBA00023136"/>
    </source>
</evidence>
<dbReference type="AlphaFoldDB" id="A0A6A6B634"/>
<keyword evidence="4 6" id="KW-0472">Membrane</keyword>
<evidence type="ECO:0000313" key="7">
    <source>
        <dbReference type="EMBL" id="KAF2138873.1"/>
    </source>
</evidence>
<keyword evidence="3 6" id="KW-1133">Transmembrane helix</keyword>
<sequence length="358" mass="37282">MFLHQPRQAQAFGFSCPSGGTWYACGNNSRFVGCCREPACSATGCSFGNLEPASFDASKYGEFADAECSDGLFYTCTNSNPPFIGCCKSNPCQPDGCPKADLARAKLSDDPVVASQYGATLSSTPTASATSSAKATSTGSSGSSVPIGAIVGGVVGGIALLAFLAGLFIYIRRLKKKASAHEIPTTQRDKSPPPQGIKAELSSGPSVRIKHGHPPPRYSALSDRPMELEDQSIKARAPSELAGDEMLPPVELEGSIPSTSPKSPRRHSGESKLQGRKKHALGLGIMHSRASSKSSPLSSTFQSENGDEITVSEGTVSAPSTPRTPRSPYPEKGTAVQAAKPSPSHPPPISEEGNGESE</sequence>
<dbReference type="OrthoDB" id="3692311at2759"/>
<evidence type="ECO:0000256" key="6">
    <source>
        <dbReference type="SAM" id="Phobius"/>
    </source>
</evidence>
<evidence type="ECO:0000256" key="5">
    <source>
        <dbReference type="SAM" id="MobiDB-lite"/>
    </source>
</evidence>
<keyword evidence="8" id="KW-1185">Reference proteome</keyword>
<evidence type="ECO:0000256" key="3">
    <source>
        <dbReference type="ARBA" id="ARBA00022989"/>
    </source>
</evidence>
<feature type="region of interest" description="Disordered" evidence="5">
    <location>
        <begin position="122"/>
        <end position="143"/>
    </location>
</feature>
<evidence type="ECO:0000313" key="8">
    <source>
        <dbReference type="Proteomes" id="UP000799438"/>
    </source>
</evidence>
<name>A0A6A6B634_9PEZI</name>
<evidence type="ECO:0000256" key="1">
    <source>
        <dbReference type="ARBA" id="ARBA00004167"/>
    </source>
</evidence>
<dbReference type="RefSeq" id="XP_033394586.1">
    <property type="nucleotide sequence ID" value="XM_033547238.1"/>
</dbReference>
<feature type="compositionally biased region" description="Low complexity" evidence="5">
    <location>
        <begin position="288"/>
        <end position="303"/>
    </location>
</feature>
<dbReference type="PROSITE" id="PS51257">
    <property type="entry name" value="PROKAR_LIPOPROTEIN"/>
    <property type="match status" value="1"/>
</dbReference>
<dbReference type="GeneID" id="54304745"/>
<proteinExistence type="predicted"/>
<dbReference type="GO" id="GO:0071944">
    <property type="term" value="C:cell periphery"/>
    <property type="evidence" value="ECO:0007669"/>
    <property type="project" value="UniProtKB-ARBA"/>
</dbReference>
<organism evidence="7 8">
    <name type="scientific">Aplosporella prunicola CBS 121167</name>
    <dbReference type="NCBI Taxonomy" id="1176127"/>
    <lineage>
        <taxon>Eukaryota</taxon>
        <taxon>Fungi</taxon>
        <taxon>Dikarya</taxon>
        <taxon>Ascomycota</taxon>
        <taxon>Pezizomycotina</taxon>
        <taxon>Dothideomycetes</taxon>
        <taxon>Dothideomycetes incertae sedis</taxon>
        <taxon>Botryosphaeriales</taxon>
        <taxon>Aplosporellaceae</taxon>
        <taxon>Aplosporella</taxon>
    </lineage>
</organism>
<dbReference type="InterPro" id="IPR051694">
    <property type="entry name" value="Immunoregulatory_rcpt-like"/>
</dbReference>
<protein>
    <submittedName>
        <fullName evidence="7">Uncharacterized protein</fullName>
    </submittedName>
</protein>
<comment type="subcellular location">
    <subcellularLocation>
        <location evidence="1">Membrane</location>
        <topology evidence="1">Single-pass membrane protein</topology>
    </subcellularLocation>
</comment>
<dbReference type="GO" id="GO:0016020">
    <property type="term" value="C:membrane"/>
    <property type="evidence" value="ECO:0007669"/>
    <property type="project" value="UniProtKB-SubCell"/>
</dbReference>
<keyword evidence="2 6" id="KW-0812">Transmembrane</keyword>
<feature type="compositionally biased region" description="Basic and acidic residues" evidence="5">
    <location>
        <begin position="224"/>
        <end position="233"/>
    </location>
</feature>
<dbReference type="EMBL" id="ML995495">
    <property type="protein sequence ID" value="KAF2138873.1"/>
    <property type="molecule type" value="Genomic_DNA"/>
</dbReference>
<evidence type="ECO:0000256" key="2">
    <source>
        <dbReference type="ARBA" id="ARBA00022692"/>
    </source>
</evidence>
<feature type="transmembrane region" description="Helical" evidence="6">
    <location>
        <begin position="147"/>
        <end position="171"/>
    </location>
</feature>